<keyword evidence="1" id="KW-1133">Transmembrane helix</keyword>
<evidence type="ECO:0000256" key="1">
    <source>
        <dbReference type="SAM" id="Phobius"/>
    </source>
</evidence>
<dbReference type="Proteomes" id="UP000553343">
    <property type="component" value="Unassembled WGS sequence"/>
</dbReference>
<comment type="caution">
    <text evidence="2">The sequence shown here is derived from an EMBL/GenBank/DDBJ whole genome shotgun (WGS) entry which is preliminary data.</text>
</comment>
<dbReference type="AlphaFoldDB" id="A0A850SQS2"/>
<protein>
    <submittedName>
        <fullName evidence="2">Uncharacterized protein</fullName>
    </submittedName>
</protein>
<gene>
    <name evidence="2" type="ORF">HXW94_00720</name>
</gene>
<dbReference type="EMBL" id="JACADJ010000002">
    <property type="protein sequence ID" value="NWH03529.1"/>
    <property type="molecule type" value="Genomic_DNA"/>
</dbReference>
<keyword evidence="1" id="KW-0812">Transmembrane</keyword>
<feature type="transmembrane region" description="Helical" evidence="1">
    <location>
        <begin position="32"/>
        <end position="50"/>
    </location>
</feature>
<evidence type="ECO:0000313" key="2">
    <source>
        <dbReference type="EMBL" id="NWH03529.1"/>
    </source>
</evidence>
<keyword evidence="1" id="KW-0472">Membrane</keyword>
<evidence type="ECO:0000313" key="3">
    <source>
        <dbReference type="Proteomes" id="UP000553343"/>
    </source>
</evidence>
<accession>A0A850SQS2</accession>
<name>A0A850SQS2_9BACT</name>
<organism evidence="2 3">
    <name type="scientific">Desulfobacter latus</name>
    <dbReference type="NCBI Taxonomy" id="2292"/>
    <lineage>
        <taxon>Bacteria</taxon>
        <taxon>Pseudomonadati</taxon>
        <taxon>Thermodesulfobacteriota</taxon>
        <taxon>Desulfobacteria</taxon>
        <taxon>Desulfobacterales</taxon>
        <taxon>Desulfobacteraceae</taxon>
        <taxon>Desulfobacter</taxon>
    </lineage>
</organism>
<sequence>MKTVIFFIVVTICIFTCTFAFADIISYTPTNFNSASMMGVGFCLLGLAKIGRKII</sequence>
<keyword evidence="3" id="KW-1185">Reference proteome</keyword>
<proteinExistence type="predicted"/>
<dbReference type="RefSeq" id="WP_178364982.1">
    <property type="nucleotide sequence ID" value="NZ_JACADJ010000002.1"/>
</dbReference>
<reference evidence="2 3" key="1">
    <citation type="submission" date="2020-06" db="EMBL/GenBank/DDBJ databases">
        <title>High-quality draft genome of sulfate reducer Desulfobacter latus type strain AcrS2 isolated from marine sediment.</title>
        <authorList>
            <person name="Hoppe M."/>
            <person name="Larsen C.K."/>
            <person name="Marshall I.P.G."/>
            <person name="Schramm A."/>
            <person name="Marietou A.G."/>
        </authorList>
    </citation>
    <scope>NUCLEOTIDE SEQUENCE [LARGE SCALE GENOMIC DNA]</scope>
    <source>
        <strain evidence="2 3">AcRS2</strain>
    </source>
</reference>